<evidence type="ECO:0000259" key="3">
    <source>
        <dbReference type="Pfam" id="PF12508"/>
    </source>
</evidence>
<dbReference type="RefSeq" id="WP_059068519.1">
    <property type="nucleotide sequence ID" value="NZ_LNAL01000005.1"/>
</dbReference>
<dbReference type="Pfam" id="PF12508">
    <property type="entry name" value="Transposon_TraM"/>
    <property type="match status" value="1"/>
</dbReference>
<sequence>MSTVTHTASFLHERRLAVVLPGFVVPCAALVFWLLGGGRPASAPVDQSGLGGLNTELPGAAVSRGRNLGSKLNARLSADSARGSELAFTPRRQLAGPGLNYGLQPGEAAPDSSRPDARATAAARQLMALQRQTYAEPAPASTFHPIDRGGEERPQRSAEQDELDRSLAELELLKAEYERRLRSSPAASAPPAARRRLKPTVLQPPSPNVVSSLAGSPSRASRSGFHTLSDAVPDETANALPAVVHTDQAVVSGGTVKLRLSEEARVNGQLLPRHTLVHGQCRLTGERLRIEVRGVQVNNRLLPVSLRAYDLDGTEGLFVPGVPTGDALRQSVQPGLNAAEALALTSHAGAAAAGVALQTGKSLLGRRARQVRITLKANHQILLKP</sequence>
<gene>
    <name evidence="4" type="ORF">ASU33_19805</name>
</gene>
<keyword evidence="2" id="KW-0472">Membrane</keyword>
<feature type="transmembrane region" description="Helical" evidence="2">
    <location>
        <begin position="16"/>
        <end position="35"/>
    </location>
</feature>
<protein>
    <recommendedName>
        <fullName evidence="3">Conjugative transposon TraM C-terminal domain-containing protein</fullName>
    </recommendedName>
</protein>
<evidence type="ECO:0000313" key="4">
    <source>
        <dbReference type="EMBL" id="KUG09069.1"/>
    </source>
</evidence>
<feature type="region of interest" description="Disordered" evidence="1">
    <location>
        <begin position="94"/>
        <end position="119"/>
    </location>
</feature>
<dbReference type="AlphaFoldDB" id="A0A9X0HN71"/>
<feature type="domain" description="Conjugative transposon TraM C-terminal" evidence="3">
    <location>
        <begin position="241"/>
        <end position="384"/>
    </location>
</feature>
<dbReference type="EMBL" id="LNAL01000005">
    <property type="protein sequence ID" value="KUG09069.1"/>
    <property type="molecule type" value="Genomic_DNA"/>
</dbReference>
<feature type="region of interest" description="Disordered" evidence="1">
    <location>
        <begin position="180"/>
        <end position="225"/>
    </location>
</feature>
<keyword evidence="5" id="KW-1185">Reference proteome</keyword>
<dbReference type="Proteomes" id="UP000054223">
    <property type="component" value="Unassembled WGS sequence"/>
</dbReference>
<evidence type="ECO:0000256" key="1">
    <source>
        <dbReference type="SAM" id="MobiDB-lite"/>
    </source>
</evidence>
<feature type="region of interest" description="Disordered" evidence="1">
    <location>
        <begin position="135"/>
        <end position="163"/>
    </location>
</feature>
<feature type="compositionally biased region" description="Low complexity" evidence="1">
    <location>
        <begin position="183"/>
        <end position="192"/>
    </location>
</feature>
<feature type="compositionally biased region" description="Polar residues" evidence="1">
    <location>
        <begin position="208"/>
        <end position="225"/>
    </location>
</feature>
<name>A0A9X0HN71_SOLP1</name>
<dbReference type="InterPro" id="IPR055407">
    <property type="entry name" value="TraM_C"/>
</dbReference>
<accession>A0A9X0HN71</accession>
<proteinExistence type="predicted"/>
<evidence type="ECO:0000313" key="5">
    <source>
        <dbReference type="Proteomes" id="UP000054223"/>
    </source>
</evidence>
<reference evidence="4 5" key="1">
    <citation type="submission" date="2015-11" db="EMBL/GenBank/DDBJ databases">
        <title>Solirubrum puertoriconensis gen. nov. an environmental bacteria isolated in Puerto Rico.</title>
        <authorList>
            <person name="Cuebas-Irizarry M.F."/>
            <person name="Montalvo-Rodriguez R."/>
        </authorList>
    </citation>
    <scope>NUCLEOTIDE SEQUENCE [LARGE SCALE GENOMIC DNA]</scope>
    <source>
        <strain evidence="4 5">MC1A</strain>
    </source>
</reference>
<keyword evidence="2" id="KW-0812">Transmembrane</keyword>
<dbReference type="OrthoDB" id="1453786at2"/>
<comment type="caution">
    <text evidence="4">The sequence shown here is derived from an EMBL/GenBank/DDBJ whole genome shotgun (WGS) entry which is preliminary data.</text>
</comment>
<feature type="compositionally biased region" description="Basic and acidic residues" evidence="1">
    <location>
        <begin position="145"/>
        <end position="163"/>
    </location>
</feature>
<organism evidence="4 5">
    <name type="scientific">Solirubrum puertoriconensis</name>
    <dbReference type="NCBI Taxonomy" id="1751427"/>
    <lineage>
        <taxon>Bacteria</taxon>
        <taxon>Pseudomonadati</taxon>
        <taxon>Bacteroidota</taxon>
        <taxon>Cytophagia</taxon>
        <taxon>Cytophagales</taxon>
    </lineage>
</organism>
<keyword evidence="2" id="KW-1133">Transmembrane helix</keyword>
<evidence type="ECO:0000256" key="2">
    <source>
        <dbReference type="SAM" id="Phobius"/>
    </source>
</evidence>